<reference evidence="1 2" key="1">
    <citation type="submission" date="2018-03" db="EMBL/GenBank/DDBJ databases">
        <title>Genomic Encyclopedia of Archaeal and Bacterial Type Strains, Phase II (KMG-II): from individual species to whole genera.</title>
        <authorList>
            <person name="Goeker M."/>
        </authorList>
    </citation>
    <scope>NUCLEOTIDE SEQUENCE [LARGE SCALE GENOMIC DNA]</scope>
    <source>
        <strain evidence="1 2">DSM 29328</strain>
    </source>
</reference>
<accession>A0A2T0RUU7</accession>
<name>A0A2T0RUU7_9RHOB</name>
<evidence type="ECO:0000313" key="1">
    <source>
        <dbReference type="EMBL" id="PRY24976.1"/>
    </source>
</evidence>
<dbReference type="Proteomes" id="UP000239480">
    <property type="component" value="Unassembled WGS sequence"/>
</dbReference>
<dbReference type="RefSeq" id="WP_106203915.1">
    <property type="nucleotide sequence ID" value="NZ_PVTD01000002.1"/>
</dbReference>
<sequence length="401" mass="43127">MDGKVLLVMFAALFGGVYFLGQQEFSLGGGSPTTSRPVGTGMVVDLRHQAIRQTLVREGYDLNDPASFVREVDGREIVGGPVAATEHLRPVFIDEVMEAYADPVASEVPARPVQVAAREDCTFTPPARKARLANIFSNGTLESISLYAFDEIDVTLAARAAQDRRKSAAAAPAASTGGMVAFSGGQTDGGPVPFWQQVQYTVMEVVVTEVEHPVHLVLQAGAGRVLWNIHKVGDARISGVSLLGGEAPGVANLPRSVPVEILDNADLVRCGIDRTRLPLATDPVFTVIDAGTVSEARARAGLEERAARVERWNEWFAGQFGLRSDTTRIGYDEAAIMAVVGPLPTSAEDRVQYHSLKGARVTMGETGYVITRTPMRARQAIDRMVKDQVEVLAQTAKAEME</sequence>
<organism evidence="1 2">
    <name type="scientific">Aliiruegeria haliotis</name>
    <dbReference type="NCBI Taxonomy" id="1280846"/>
    <lineage>
        <taxon>Bacteria</taxon>
        <taxon>Pseudomonadati</taxon>
        <taxon>Pseudomonadota</taxon>
        <taxon>Alphaproteobacteria</taxon>
        <taxon>Rhodobacterales</taxon>
        <taxon>Roseobacteraceae</taxon>
        <taxon>Aliiruegeria</taxon>
    </lineage>
</organism>
<evidence type="ECO:0000313" key="2">
    <source>
        <dbReference type="Proteomes" id="UP000239480"/>
    </source>
</evidence>
<keyword evidence="2" id="KW-1185">Reference proteome</keyword>
<dbReference type="OrthoDB" id="7844257at2"/>
<dbReference type="AlphaFoldDB" id="A0A2T0RUU7"/>
<protein>
    <submittedName>
        <fullName evidence="1">Uncharacterized protein</fullName>
    </submittedName>
</protein>
<gene>
    <name evidence="1" type="ORF">CLV78_102150</name>
</gene>
<dbReference type="EMBL" id="PVTD01000002">
    <property type="protein sequence ID" value="PRY24976.1"/>
    <property type="molecule type" value="Genomic_DNA"/>
</dbReference>
<proteinExistence type="predicted"/>
<comment type="caution">
    <text evidence="1">The sequence shown here is derived from an EMBL/GenBank/DDBJ whole genome shotgun (WGS) entry which is preliminary data.</text>
</comment>